<evidence type="ECO:0000313" key="3">
    <source>
        <dbReference type="EMBL" id="GAA4379036.1"/>
    </source>
</evidence>
<dbReference type="RefSeq" id="WP_345222955.1">
    <property type="nucleotide sequence ID" value="NZ_BAABHA010000002.1"/>
</dbReference>
<evidence type="ECO:0000259" key="2">
    <source>
        <dbReference type="Pfam" id="PF01569"/>
    </source>
</evidence>
<feature type="transmembrane region" description="Helical" evidence="1">
    <location>
        <begin position="20"/>
        <end position="40"/>
    </location>
</feature>
<feature type="transmembrane region" description="Helical" evidence="1">
    <location>
        <begin position="110"/>
        <end position="129"/>
    </location>
</feature>
<feature type="domain" description="Phosphatidic acid phosphatase type 2/haloperoxidase" evidence="2">
    <location>
        <begin position="135"/>
        <end position="205"/>
    </location>
</feature>
<feature type="transmembrane region" description="Helical" evidence="1">
    <location>
        <begin position="47"/>
        <end position="72"/>
    </location>
</feature>
<feature type="transmembrane region" description="Helical" evidence="1">
    <location>
        <begin position="164"/>
        <end position="184"/>
    </location>
</feature>
<keyword evidence="1" id="KW-0812">Transmembrane</keyword>
<keyword evidence="1" id="KW-0472">Membrane</keyword>
<name>A0ABP8IXN9_9BACT</name>
<dbReference type="Pfam" id="PF01569">
    <property type="entry name" value="PAP2"/>
    <property type="match status" value="1"/>
</dbReference>
<keyword evidence="1" id="KW-1133">Transmembrane helix</keyword>
<feature type="transmembrane region" description="Helical" evidence="1">
    <location>
        <begin position="84"/>
        <end position="103"/>
    </location>
</feature>
<evidence type="ECO:0000256" key="1">
    <source>
        <dbReference type="SAM" id="Phobius"/>
    </source>
</evidence>
<gene>
    <name evidence="3" type="ORF">GCM10023186_16180</name>
</gene>
<organism evidence="3 4">
    <name type="scientific">Hymenobacter koreensis</name>
    <dbReference type="NCBI Taxonomy" id="1084523"/>
    <lineage>
        <taxon>Bacteria</taxon>
        <taxon>Pseudomonadati</taxon>
        <taxon>Bacteroidota</taxon>
        <taxon>Cytophagia</taxon>
        <taxon>Cytophagales</taxon>
        <taxon>Hymenobacteraceae</taxon>
        <taxon>Hymenobacter</taxon>
    </lineage>
</organism>
<evidence type="ECO:0000313" key="4">
    <source>
        <dbReference type="Proteomes" id="UP001500454"/>
    </source>
</evidence>
<comment type="caution">
    <text evidence="3">The sequence shown here is derived from an EMBL/GenBank/DDBJ whole genome shotgun (WGS) entry which is preliminary data.</text>
</comment>
<feature type="transmembrane region" description="Helical" evidence="1">
    <location>
        <begin position="135"/>
        <end position="152"/>
    </location>
</feature>
<proteinExistence type="predicted"/>
<dbReference type="InterPro" id="IPR000326">
    <property type="entry name" value="PAP2/HPO"/>
</dbReference>
<dbReference type="Proteomes" id="UP001500454">
    <property type="component" value="Unassembled WGS sequence"/>
</dbReference>
<sequence>MQPLRLLAQGLSVVLHPLAVPTYLVALLAFGLPAGVLGLAASARGPLVGWVALFTFVLPALGTLLLVWLGVVNSVELADRRQRPLPLTLAGMGFLAATLAVRFTPRFHHALLVQVLAGITLALLCTLLITFWWKISAHAVGMGGAVGLLLLLQEELFPTQTAVAGWAAAATMLALAVAWARLWLRAHTPAQVAAGFALGIGAALAGKAVL</sequence>
<dbReference type="EMBL" id="BAABHA010000002">
    <property type="protein sequence ID" value="GAA4379036.1"/>
    <property type="molecule type" value="Genomic_DNA"/>
</dbReference>
<reference evidence="4" key="1">
    <citation type="journal article" date="2019" name="Int. J. Syst. Evol. Microbiol.">
        <title>The Global Catalogue of Microorganisms (GCM) 10K type strain sequencing project: providing services to taxonomists for standard genome sequencing and annotation.</title>
        <authorList>
            <consortium name="The Broad Institute Genomics Platform"/>
            <consortium name="The Broad Institute Genome Sequencing Center for Infectious Disease"/>
            <person name="Wu L."/>
            <person name="Ma J."/>
        </authorList>
    </citation>
    <scope>NUCLEOTIDE SEQUENCE [LARGE SCALE GENOMIC DNA]</scope>
    <source>
        <strain evidence="4">JCM 17924</strain>
    </source>
</reference>
<keyword evidence="4" id="KW-1185">Reference proteome</keyword>
<protein>
    <recommendedName>
        <fullName evidence="2">Phosphatidic acid phosphatase type 2/haloperoxidase domain-containing protein</fullName>
    </recommendedName>
</protein>
<dbReference type="Gene3D" id="1.20.144.10">
    <property type="entry name" value="Phosphatidic acid phosphatase type 2/haloperoxidase"/>
    <property type="match status" value="1"/>
</dbReference>
<accession>A0ABP8IXN9</accession>